<evidence type="ECO:0000313" key="4">
    <source>
        <dbReference type="EMBL" id="EPS59371.1"/>
    </source>
</evidence>
<feature type="compositionally biased region" description="Low complexity" evidence="1">
    <location>
        <begin position="385"/>
        <end position="395"/>
    </location>
</feature>
<feature type="region of interest" description="Disordered" evidence="1">
    <location>
        <begin position="360"/>
        <end position="415"/>
    </location>
</feature>
<evidence type="ECO:0000259" key="3">
    <source>
        <dbReference type="Pfam" id="PF25246"/>
    </source>
</evidence>
<dbReference type="GO" id="GO:0009908">
    <property type="term" value="P:flower development"/>
    <property type="evidence" value="ECO:0007669"/>
    <property type="project" value="InterPro"/>
</dbReference>
<organism evidence="4 5">
    <name type="scientific">Genlisea aurea</name>
    <dbReference type="NCBI Taxonomy" id="192259"/>
    <lineage>
        <taxon>Eukaryota</taxon>
        <taxon>Viridiplantae</taxon>
        <taxon>Streptophyta</taxon>
        <taxon>Embryophyta</taxon>
        <taxon>Tracheophyta</taxon>
        <taxon>Spermatophyta</taxon>
        <taxon>Magnoliopsida</taxon>
        <taxon>eudicotyledons</taxon>
        <taxon>Gunneridae</taxon>
        <taxon>Pentapetalae</taxon>
        <taxon>asterids</taxon>
        <taxon>lamiids</taxon>
        <taxon>Lamiales</taxon>
        <taxon>Lentibulariaceae</taxon>
        <taxon>Genlisea</taxon>
    </lineage>
</organism>
<dbReference type="PANTHER" id="PTHR35743">
    <property type="entry name" value="NODULIN HOMEOBOX"/>
    <property type="match status" value="1"/>
</dbReference>
<feature type="non-terminal residue" evidence="4">
    <location>
        <position position="464"/>
    </location>
</feature>
<feature type="non-terminal residue" evidence="4">
    <location>
        <position position="1"/>
    </location>
</feature>
<dbReference type="InterPro" id="IPR039325">
    <property type="entry name" value="NDX"/>
</dbReference>
<dbReference type="Proteomes" id="UP000015453">
    <property type="component" value="Unassembled WGS sequence"/>
</dbReference>
<name>S8C4S2_9LAMI</name>
<dbReference type="Pfam" id="PF24426">
    <property type="entry name" value="HTH_NDX"/>
    <property type="match status" value="1"/>
</dbReference>
<proteinExistence type="predicted"/>
<dbReference type="Pfam" id="PF25246">
    <property type="entry name" value="Nodulin_N"/>
    <property type="match status" value="2"/>
</dbReference>
<dbReference type="InterPro" id="IPR057287">
    <property type="entry name" value="Ndx_N"/>
</dbReference>
<dbReference type="EMBL" id="AUSU01008419">
    <property type="protein sequence ID" value="EPS59371.1"/>
    <property type="molecule type" value="Genomic_DNA"/>
</dbReference>
<keyword evidence="5" id="KW-1185">Reference proteome</keyword>
<feature type="domain" description="Nodulin homeobox homeobox-like" evidence="2">
    <location>
        <begin position="418"/>
        <end position="464"/>
    </location>
</feature>
<feature type="domain" description="Nodulin homeobox N-terminal" evidence="3">
    <location>
        <begin position="1"/>
        <end position="163"/>
    </location>
</feature>
<evidence type="ECO:0000256" key="1">
    <source>
        <dbReference type="SAM" id="MobiDB-lite"/>
    </source>
</evidence>
<evidence type="ECO:0000313" key="5">
    <source>
        <dbReference type="Proteomes" id="UP000015453"/>
    </source>
</evidence>
<evidence type="ECO:0000259" key="2">
    <source>
        <dbReference type="Pfam" id="PF24426"/>
    </source>
</evidence>
<feature type="compositionally biased region" description="Basic and acidic residues" evidence="1">
    <location>
        <begin position="397"/>
        <end position="409"/>
    </location>
</feature>
<dbReference type="OrthoDB" id="2020792at2759"/>
<dbReference type="AlphaFoldDB" id="S8C4S2"/>
<reference evidence="4 5" key="1">
    <citation type="journal article" date="2013" name="BMC Genomics">
        <title>The miniature genome of a carnivorous plant Genlisea aurea contains a low number of genes and short non-coding sequences.</title>
        <authorList>
            <person name="Leushkin E.V."/>
            <person name="Sutormin R.A."/>
            <person name="Nabieva E.R."/>
            <person name="Penin A.A."/>
            <person name="Kondrashov A.S."/>
            <person name="Logacheva M.D."/>
        </authorList>
    </citation>
    <scope>NUCLEOTIDE SEQUENCE [LARGE SCALE GENOMIC DNA]</scope>
</reference>
<dbReference type="InterPro" id="IPR056560">
    <property type="entry name" value="HTH_NDX"/>
</dbReference>
<comment type="caution">
    <text evidence="4">The sequence shown here is derived from an EMBL/GenBank/DDBJ whole genome shotgun (WGS) entry which is preliminary data.</text>
</comment>
<protein>
    <submittedName>
        <fullName evidence="4">Uncharacterized protein</fullName>
    </submittedName>
</protein>
<dbReference type="GO" id="GO:0003697">
    <property type="term" value="F:single-stranded DNA binding"/>
    <property type="evidence" value="ECO:0007669"/>
    <property type="project" value="InterPro"/>
</dbReference>
<dbReference type="PANTHER" id="PTHR35743:SF1">
    <property type="entry name" value="NODULIN HOMEOBOX"/>
    <property type="match status" value="1"/>
</dbReference>
<accession>S8C4S2</accession>
<sequence length="464" mass="51381">ELCHNGGILLLVQAVMNLRILPSRMSLSYMASVARLKSRTLSILLHLCEAESVSYLDEVASSPGSQNLTKSIAIQVLDLLKNMFRGDSRLSDASSEVVYPRGQLELNAMRLTDVFSDDSNFRSFITINFTETLAAIFLLPHIDFLSYWCSSDIPLCEDDATLDIPRASYAHLRTSLLIKIIANLHCFVPDVCQDEKDLFLDKFVRFVQKETEEPSAVGSQSTYRAEKTTVSKNIRLLLSHAESLVPRFLNEEDVQLLRLFMSQFDARIASSSASEDRQMYQDALILGTQSSPVREASAAAPGQDSNDANAEEKNPENVGFLRGTGNDLRRHRHHHQSVDGETMAVAAAGGEHTNEDARIATLETSGSDSSTRNGGGNGRRDNKRSSGGFEESSSMMDDDKGVVDDEKGQQRKRKRAIMNDKQIALIEAALVEEPDMHRNSAVLRSWADKLSLHGAEVTTSRLKN</sequence>
<feature type="domain" description="Nodulin homeobox N-terminal" evidence="3">
    <location>
        <begin position="164"/>
        <end position="243"/>
    </location>
</feature>
<gene>
    <name evidence="4" type="ORF">M569_15438</name>
</gene>
<feature type="region of interest" description="Disordered" evidence="1">
    <location>
        <begin position="293"/>
        <end position="340"/>
    </location>
</feature>